<evidence type="ECO:0000256" key="5">
    <source>
        <dbReference type="ARBA" id="ARBA00022989"/>
    </source>
</evidence>
<dbReference type="InterPro" id="IPR006042">
    <property type="entry name" value="Xan_ur_permease"/>
</dbReference>
<keyword evidence="3" id="KW-0813">Transport</keyword>
<dbReference type="InterPro" id="IPR006043">
    <property type="entry name" value="NCS2"/>
</dbReference>
<feature type="transmembrane region" description="Helical" evidence="7">
    <location>
        <begin position="206"/>
        <end position="225"/>
    </location>
</feature>
<keyword evidence="5 7" id="KW-1133">Transmembrane helix</keyword>
<feature type="transmembrane region" description="Helical" evidence="7">
    <location>
        <begin position="410"/>
        <end position="434"/>
    </location>
</feature>
<dbReference type="PANTHER" id="PTHR42810">
    <property type="entry name" value="PURINE PERMEASE C1399.01C-RELATED"/>
    <property type="match status" value="1"/>
</dbReference>
<dbReference type="EMBL" id="JAJEQR010000010">
    <property type="protein sequence ID" value="MCC2230303.1"/>
    <property type="molecule type" value="Genomic_DNA"/>
</dbReference>
<feature type="transmembrane region" description="Helical" evidence="7">
    <location>
        <begin position="141"/>
        <end position="163"/>
    </location>
</feature>
<name>A0AAE3JEL1_9FIRM</name>
<feature type="transmembrane region" description="Helical" evidence="7">
    <location>
        <begin position="273"/>
        <end position="291"/>
    </location>
</feature>
<evidence type="ECO:0000256" key="1">
    <source>
        <dbReference type="ARBA" id="ARBA00004141"/>
    </source>
</evidence>
<accession>A0AAE3JEL1</accession>
<dbReference type="Proteomes" id="UP001198182">
    <property type="component" value="Unassembled WGS sequence"/>
</dbReference>
<evidence type="ECO:0000256" key="2">
    <source>
        <dbReference type="ARBA" id="ARBA00008821"/>
    </source>
</evidence>
<sequence length="469" mass="48829">MENKKNYTSPYDLDGKIPFGQALALGLQHVLAMFVGNLTPILLITGPLYCDLEHGIQIAIIQNAMLIAGLVTLVQLFTIGPVGAKLPIVMGTSSGFIGVAQSISQIMGGGVLAYGALMGASLIGGLFECVLGFCIKPLRRFFPSVVTGTVVMSIGLSLIAVGINSFGGGNTNGDFGSLPNLFVGTVVLVVIILLKHFTKGITSTASILFGIIIGYILCAVMALILPTTYTMIDAKTGEEVIKTCSWVLNWDSVASAGWFAVPNLMPVHMVFDLRAILPMIIMFIVTAVETIGDTAGVTEGGLGRNATDSELVGSVTADGLGSAVASFFGVLPNTSFSQNVGLVGMTKIVNRYAISLGAVFLILCGFFPKLAALIRMMPQSVLGGAAVMMFASIVVSGMKLVTQDGVDNRVVTIVSVAIGLGYGLGANSSVLQFMPQAVQLIFGGSGIVPAALVAIVLNVVIPKEEKEKK</sequence>
<keyword evidence="4 7" id="KW-0812">Transmembrane</keyword>
<feature type="transmembrane region" description="Helical" evidence="7">
    <location>
        <begin position="112"/>
        <end position="134"/>
    </location>
</feature>
<feature type="transmembrane region" description="Helical" evidence="7">
    <location>
        <begin position="352"/>
        <end position="374"/>
    </location>
</feature>
<protein>
    <submittedName>
        <fullName evidence="8">Purine permease</fullName>
    </submittedName>
</protein>
<evidence type="ECO:0000256" key="3">
    <source>
        <dbReference type="ARBA" id="ARBA00022448"/>
    </source>
</evidence>
<evidence type="ECO:0000256" key="4">
    <source>
        <dbReference type="ARBA" id="ARBA00022692"/>
    </source>
</evidence>
<dbReference type="NCBIfam" id="TIGR00801">
    <property type="entry name" value="ncs2"/>
    <property type="match status" value="1"/>
</dbReference>
<gene>
    <name evidence="8" type="ORF">LKD81_04715</name>
</gene>
<dbReference type="PROSITE" id="PS01116">
    <property type="entry name" value="XANTH_URACIL_PERMASE"/>
    <property type="match status" value="1"/>
</dbReference>
<feature type="transmembrane region" description="Helical" evidence="7">
    <location>
        <begin position="380"/>
        <end position="398"/>
    </location>
</feature>
<comment type="caution">
    <text evidence="8">The sequence shown here is derived from an EMBL/GenBank/DDBJ whole genome shotgun (WGS) entry which is preliminary data.</text>
</comment>
<feature type="transmembrane region" description="Helical" evidence="7">
    <location>
        <begin position="21"/>
        <end position="44"/>
    </location>
</feature>
<evidence type="ECO:0000256" key="6">
    <source>
        <dbReference type="ARBA" id="ARBA00023136"/>
    </source>
</evidence>
<keyword evidence="9" id="KW-1185">Reference proteome</keyword>
<feature type="transmembrane region" description="Helical" evidence="7">
    <location>
        <begin position="175"/>
        <end position="194"/>
    </location>
</feature>
<evidence type="ECO:0000313" key="8">
    <source>
        <dbReference type="EMBL" id="MCC2230303.1"/>
    </source>
</evidence>
<reference evidence="8" key="1">
    <citation type="submission" date="2021-10" db="EMBL/GenBank/DDBJ databases">
        <title>Anaerobic single-cell dispensing facilitates the cultivation of human gut bacteria.</title>
        <authorList>
            <person name="Afrizal A."/>
        </authorList>
    </citation>
    <scope>NUCLEOTIDE SEQUENCE</scope>
    <source>
        <strain evidence="8">CLA-AA-H215</strain>
    </source>
</reference>
<feature type="transmembrane region" description="Helical" evidence="7">
    <location>
        <begin position="86"/>
        <end position="106"/>
    </location>
</feature>
<proteinExistence type="inferred from homology"/>
<feature type="transmembrane region" description="Helical" evidence="7">
    <location>
        <begin position="56"/>
        <end position="79"/>
    </location>
</feature>
<feature type="transmembrane region" description="Helical" evidence="7">
    <location>
        <begin position="440"/>
        <end position="461"/>
    </location>
</feature>
<dbReference type="AlphaFoldDB" id="A0AAE3JEL1"/>
<comment type="subcellular location">
    <subcellularLocation>
        <location evidence="1">Membrane</location>
        <topology evidence="1">Multi-pass membrane protein</topology>
    </subcellularLocation>
</comment>
<dbReference type="GO" id="GO:0005886">
    <property type="term" value="C:plasma membrane"/>
    <property type="evidence" value="ECO:0007669"/>
    <property type="project" value="UniProtKB-ARBA"/>
</dbReference>
<evidence type="ECO:0000256" key="7">
    <source>
        <dbReference type="SAM" id="Phobius"/>
    </source>
</evidence>
<comment type="similarity">
    <text evidence="2">Belongs to the nucleobase:cation symporter-2 (NCS2) (TC 2.A.40) family.</text>
</comment>
<dbReference type="RefSeq" id="WP_308453009.1">
    <property type="nucleotide sequence ID" value="NZ_JAJEQR010000010.1"/>
</dbReference>
<organism evidence="8 9">
    <name type="scientific">Hominifimenecus microfluidus</name>
    <dbReference type="NCBI Taxonomy" id="2885348"/>
    <lineage>
        <taxon>Bacteria</taxon>
        <taxon>Bacillati</taxon>
        <taxon>Bacillota</taxon>
        <taxon>Clostridia</taxon>
        <taxon>Lachnospirales</taxon>
        <taxon>Lachnospiraceae</taxon>
        <taxon>Hominifimenecus</taxon>
    </lineage>
</organism>
<evidence type="ECO:0000313" key="9">
    <source>
        <dbReference type="Proteomes" id="UP001198182"/>
    </source>
</evidence>
<dbReference type="GO" id="GO:0042907">
    <property type="term" value="F:xanthine transmembrane transporter activity"/>
    <property type="evidence" value="ECO:0007669"/>
    <property type="project" value="TreeGrafter"/>
</dbReference>
<dbReference type="PANTHER" id="PTHR42810:SF2">
    <property type="entry name" value="PURINE PERMEASE C1399.01C-RELATED"/>
    <property type="match status" value="1"/>
</dbReference>
<keyword evidence="6 7" id="KW-0472">Membrane</keyword>
<dbReference type="Pfam" id="PF00860">
    <property type="entry name" value="Xan_ur_permease"/>
    <property type="match status" value="1"/>
</dbReference>